<dbReference type="InterPro" id="IPR031691">
    <property type="entry name" value="LIAS_N"/>
</dbReference>
<dbReference type="PROSITE" id="PS51918">
    <property type="entry name" value="RADICAL_SAM"/>
    <property type="match status" value="1"/>
</dbReference>
<dbReference type="PIRSF" id="PIRSF005963">
    <property type="entry name" value="Lipoyl_synth"/>
    <property type="match status" value="1"/>
</dbReference>
<name>A0A381MYI2_9ZZZZ</name>
<dbReference type="SFLD" id="SFLDG01058">
    <property type="entry name" value="lipoyl_synthase_like"/>
    <property type="match status" value="1"/>
</dbReference>
<comment type="cofactor">
    <cofactor evidence="1">
        <name>[4Fe-4S] cluster</name>
        <dbReference type="ChEBI" id="CHEBI:49883"/>
    </cofactor>
</comment>
<accession>A0A381MYI2</accession>
<evidence type="ECO:0000256" key="8">
    <source>
        <dbReference type="ARBA" id="ARBA00022723"/>
    </source>
</evidence>
<dbReference type="InterPro" id="IPR013785">
    <property type="entry name" value="Aldolase_TIM"/>
</dbReference>
<evidence type="ECO:0000256" key="3">
    <source>
        <dbReference type="ARBA" id="ARBA00012237"/>
    </source>
</evidence>
<feature type="domain" description="Radical SAM core" evidence="12">
    <location>
        <begin position="85"/>
        <end position="301"/>
    </location>
</feature>
<dbReference type="SFLD" id="SFLDF00271">
    <property type="entry name" value="lipoyl_synthase"/>
    <property type="match status" value="1"/>
</dbReference>
<dbReference type="EMBL" id="UINC01000014">
    <property type="protein sequence ID" value="SUZ47402.1"/>
    <property type="molecule type" value="Genomic_DNA"/>
</dbReference>
<dbReference type="InterPro" id="IPR007197">
    <property type="entry name" value="rSAM"/>
</dbReference>
<dbReference type="InterPro" id="IPR006638">
    <property type="entry name" value="Elp3/MiaA/NifB-like_rSAM"/>
</dbReference>
<comment type="catalytic activity">
    <reaction evidence="11">
        <text>[[Fe-S] cluster scaffold protein carrying a second [4Fe-4S](2+) cluster] + N(6)-octanoyl-L-lysyl-[protein] + 2 oxidized [2Fe-2S]-[ferredoxin] + 2 S-adenosyl-L-methionine + 4 H(+) = [[Fe-S] cluster scaffold protein] + N(6)-[(R)-dihydrolipoyl]-L-lysyl-[protein] + 4 Fe(3+) + 2 hydrogen sulfide + 2 5'-deoxyadenosine + 2 L-methionine + 2 reduced [2Fe-2S]-[ferredoxin]</text>
        <dbReference type="Rhea" id="RHEA:16585"/>
        <dbReference type="Rhea" id="RHEA-COMP:9928"/>
        <dbReference type="Rhea" id="RHEA-COMP:10000"/>
        <dbReference type="Rhea" id="RHEA-COMP:10001"/>
        <dbReference type="Rhea" id="RHEA-COMP:10475"/>
        <dbReference type="Rhea" id="RHEA-COMP:14568"/>
        <dbReference type="Rhea" id="RHEA-COMP:14569"/>
        <dbReference type="ChEBI" id="CHEBI:15378"/>
        <dbReference type="ChEBI" id="CHEBI:17319"/>
        <dbReference type="ChEBI" id="CHEBI:29034"/>
        <dbReference type="ChEBI" id="CHEBI:29919"/>
        <dbReference type="ChEBI" id="CHEBI:33722"/>
        <dbReference type="ChEBI" id="CHEBI:33737"/>
        <dbReference type="ChEBI" id="CHEBI:33738"/>
        <dbReference type="ChEBI" id="CHEBI:57844"/>
        <dbReference type="ChEBI" id="CHEBI:59789"/>
        <dbReference type="ChEBI" id="CHEBI:78809"/>
        <dbReference type="ChEBI" id="CHEBI:83100"/>
        <dbReference type="EC" id="2.8.1.8"/>
    </reaction>
</comment>
<dbReference type="PANTHER" id="PTHR10949:SF0">
    <property type="entry name" value="LIPOYL SYNTHASE, MITOCHONDRIAL"/>
    <property type="match status" value="1"/>
</dbReference>
<dbReference type="NCBIfam" id="NF004019">
    <property type="entry name" value="PRK05481.1"/>
    <property type="match status" value="1"/>
</dbReference>
<dbReference type="InterPro" id="IPR003698">
    <property type="entry name" value="Lipoyl_synth"/>
</dbReference>
<sequence length="326" mass="36274">VTIQNDKLGNISGEKYTNPFGITAIKDGMKKTFDASVNGRRRKPEWLKVQLPTGTHYKTLLKDVKAHGLNTVCQESKCPNIGECWNRSTATLMILGNICTRACRFCAVDTGNPKGWIDPSEPNNVAKAVSLMELNYMVLTSVDRDDLPDGGARHIAHCVTQIKAKNPNVLIEVLSPDFSGSTASLDLLLQSELDVFSHNIETVERLTSLVRDPRAGYRQSLDVLMHAYEKNMITKSGMMLGLGETDDEITATLRDLRSVGVSLMTLGQYLQPTKYHLDVNRFVSPVEFDRYKEIGLGMGFKEFVAGPLVRSSYRAEQSFLNLVNRV</sequence>
<evidence type="ECO:0000313" key="13">
    <source>
        <dbReference type="EMBL" id="SUZ47402.1"/>
    </source>
</evidence>
<dbReference type="PANTHER" id="PTHR10949">
    <property type="entry name" value="LIPOYL SYNTHASE"/>
    <property type="match status" value="1"/>
</dbReference>
<dbReference type="GO" id="GO:0005739">
    <property type="term" value="C:mitochondrion"/>
    <property type="evidence" value="ECO:0007669"/>
    <property type="project" value="UniProtKB-SubCell"/>
</dbReference>
<dbReference type="Gene3D" id="3.20.20.70">
    <property type="entry name" value="Aldolase class I"/>
    <property type="match status" value="1"/>
</dbReference>
<dbReference type="HAMAP" id="MF_00206">
    <property type="entry name" value="Lipoyl_synth"/>
    <property type="match status" value="1"/>
</dbReference>
<dbReference type="Pfam" id="PF04055">
    <property type="entry name" value="Radical_SAM"/>
    <property type="match status" value="1"/>
</dbReference>
<evidence type="ECO:0000256" key="11">
    <source>
        <dbReference type="ARBA" id="ARBA00047326"/>
    </source>
</evidence>
<dbReference type="Pfam" id="PF16881">
    <property type="entry name" value="LIAS_N"/>
    <property type="match status" value="1"/>
</dbReference>
<dbReference type="GO" id="GO:0046872">
    <property type="term" value="F:metal ion binding"/>
    <property type="evidence" value="ECO:0007669"/>
    <property type="project" value="UniProtKB-KW"/>
</dbReference>
<dbReference type="SUPFAM" id="SSF102114">
    <property type="entry name" value="Radical SAM enzymes"/>
    <property type="match status" value="1"/>
</dbReference>
<keyword evidence="9" id="KW-0408">Iron</keyword>
<keyword evidence="8" id="KW-0479">Metal-binding</keyword>
<dbReference type="NCBIfam" id="NF009544">
    <property type="entry name" value="PRK12928.1"/>
    <property type="match status" value="1"/>
</dbReference>
<keyword evidence="4" id="KW-0004">4Fe-4S</keyword>
<keyword evidence="6" id="KW-0808">Transferase</keyword>
<dbReference type="AlphaFoldDB" id="A0A381MYI2"/>
<keyword evidence="10" id="KW-0411">Iron-sulfur</keyword>
<keyword evidence="5" id="KW-0963">Cytoplasm</keyword>
<dbReference type="FunFam" id="3.20.20.70:FF:000040">
    <property type="entry name" value="Lipoyl synthase"/>
    <property type="match status" value="1"/>
</dbReference>
<evidence type="ECO:0000256" key="9">
    <source>
        <dbReference type="ARBA" id="ARBA00023004"/>
    </source>
</evidence>
<evidence type="ECO:0000256" key="7">
    <source>
        <dbReference type="ARBA" id="ARBA00022691"/>
    </source>
</evidence>
<keyword evidence="7" id="KW-0949">S-adenosyl-L-methionine</keyword>
<dbReference type="NCBIfam" id="TIGR00510">
    <property type="entry name" value="lipA"/>
    <property type="match status" value="1"/>
</dbReference>
<dbReference type="EC" id="2.8.1.8" evidence="3"/>
<evidence type="ECO:0000256" key="4">
    <source>
        <dbReference type="ARBA" id="ARBA00022485"/>
    </source>
</evidence>
<dbReference type="SFLD" id="SFLDS00029">
    <property type="entry name" value="Radical_SAM"/>
    <property type="match status" value="1"/>
</dbReference>
<evidence type="ECO:0000256" key="5">
    <source>
        <dbReference type="ARBA" id="ARBA00022490"/>
    </source>
</evidence>
<evidence type="ECO:0000256" key="1">
    <source>
        <dbReference type="ARBA" id="ARBA00001966"/>
    </source>
</evidence>
<reference evidence="13" key="1">
    <citation type="submission" date="2018-05" db="EMBL/GenBank/DDBJ databases">
        <authorList>
            <person name="Lanie J.A."/>
            <person name="Ng W.-L."/>
            <person name="Kazmierczak K.M."/>
            <person name="Andrzejewski T.M."/>
            <person name="Davidsen T.M."/>
            <person name="Wayne K.J."/>
            <person name="Tettelin H."/>
            <person name="Glass J.I."/>
            <person name="Rusch D."/>
            <person name="Podicherti R."/>
            <person name="Tsui H.-C.T."/>
            <person name="Winkler M.E."/>
        </authorList>
    </citation>
    <scope>NUCLEOTIDE SEQUENCE</scope>
</reference>
<evidence type="ECO:0000259" key="12">
    <source>
        <dbReference type="PROSITE" id="PS51918"/>
    </source>
</evidence>
<evidence type="ECO:0000256" key="6">
    <source>
        <dbReference type="ARBA" id="ARBA00022679"/>
    </source>
</evidence>
<evidence type="ECO:0000256" key="2">
    <source>
        <dbReference type="ARBA" id="ARBA00004173"/>
    </source>
</evidence>
<evidence type="ECO:0000256" key="10">
    <source>
        <dbReference type="ARBA" id="ARBA00023014"/>
    </source>
</evidence>
<protein>
    <recommendedName>
        <fullName evidence="3">lipoyl synthase</fullName>
        <ecNumber evidence="3">2.8.1.8</ecNumber>
    </recommendedName>
</protein>
<dbReference type="GO" id="GO:0051539">
    <property type="term" value="F:4 iron, 4 sulfur cluster binding"/>
    <property type="evidence" value="ECO:0007669"/>
    <property type="project" value="UniProtKB-KW"/>
</dbReference>
<organism evidence="13">
    <name type="scientific">marine metagenome</name>
    <dbReference type="NCBI Taxonomy" id="408172"/>
    <lineage>
        <taxon>unclassified sequences</taxon>
        <taxon>metagenomes</taxon>
        <taxon>ecological metagenomes</taxon>
    </lineage>
</organism>
<feature type="non-terminal residue" evidence="13">
    <location>
        <position position="1"/>
    </location>
</feature>
<proteinExistence type="inferred from homology"/>
<gene>
    <name evidence="13" type="ORF">METZ01_LOCUS256</name>
</gene>
<dbReference type="SMART" id="SM00729">
    <property type="entry name" value="Elp3"/>
    <property type="match status" value="1"/>
</dbReference>
<comment type="subcellular location">
    <subcellularLocation>
        <location evidence="2">Mitochondrion</location>
    </subcellularLocation>
</comment>
<dbReference type="InterPro" id="IPR058240">
    <property type="entry name" value="rSAM_sf"/>
</dbReference>
<dbReference type="GO" id="GO:0016992">
    <property type="term" value="F:lipoate synthase activity"/>
    <property type="evidence" value="ECO:0007669"/>
    <property type="project" value="UniProtKB-EC"/>
</dbReference>